<organism evidence="4 5">
    <name type="scientific">Streptomyces cacaoi</name>
    <dbReference type="NCBI Taxonomy" id="1898"/>
    <lineage>
        <taxon>Bacteria</taxon>
        <taxon>Bacillati</taxon>
        <taxon>Actinomycetota</taxon>
        <taxon>Actinomycetes</taxon>
        <taxon>Kitasatosporales</taxon>
        <taxon>Streptomycetaceae</taxon>
        <taxon>Streptomyces</taxon>
    </lineage>
</organism>
<feature type="signal peptide" evidence="2">
    <location>
        <begin position="1"/>
        <end position="20"/>
    </location>
</feature>
<name>A0A4Y3QUJ5_STRCI</name>
<evidence type="ECO:0000256" key="1">
    <source>
        <dbReference type="SAM" id="MobiDB-lite"/>
    </source>
</evidence>
<gene>
    <name evidence="4" type="ORF">SCA03_16250</name>
</gene>
<feature type="region of interest" description="Disordered" evidence="1">
    <location>
        <begin position="17"/>
        <end position="90"/>
    </location>
</feature>
<protein>
    <recommendedName>
        <fullName evidence="3">GmrSD restriction endonucleases C-terminal domain-containing protein</fullName>
    </recommendedName>
</protein>
<dbReference type="Proteomes" id="UP000319210">
    <property type="component" value="Unassembled WGS sequence"/>
</dbReference>
<dbReference type="Pfam" id="PF07510">
    <property type="entry name" value="GmrSD_C"/>
    <property type="match status" value="1"/>
</dbReference>
<dbReference type="PANTHER" id="PTHR24094">
    <property type="entry name" value="SECRETED PROTEIN"/>
    <property type="match status" value="1"/>
</dbReference>
<feature type="domain" description="GmrSD restriction endonucleases C-terminal" evidence="3">
    <location>
        <begin position="108"/>
        <end position="226"/>
    </location>
</feature>
<reference evidence="4 5" key="1">
    <citation type="submission" date="2019-06" db="EMBL/GenBank/DDBJ databases">
        <title>Whole genome shotgun sequence of Streptomyces cacaoi subsp. cacaoi NBRC 12748.</title>
        <authorList>
            <person name="Hosoyama A."/>
            <person name="Uohara A."/>
            <person name="Ohji S."/>
            <person name="Ichikawa N."/>
        </authorList>
    </citation>
    <scope>NUCLEOTIDE SEQUENCE [LARGE SCALE GENOMIC DNA]</scope>
    <source>
        <strain evidence="4 5">NBRC 12748</strain>
    </source>
</reference>
<dbReference type="PANTHER" id="PTHR24094:SF15">
    <property type="entry name" value="AMP-DEPENDENT SYNTHETASE_LIGASE DOMAIN-CONTAINING PROTEIN-RELATED"/>
    <property type="match status" value="1"/>
</dbReference>
<sequence length="232" mass="25038">MRAAAAVAVTALTLAGCSSAAEDTGSGTSGDEKAPASGSPSGEARADAGGLPGVPSARQAREALGKLTVRPHGSMDGYSREKFPHWSSQGERCDTREKVLQRAGRDVKQNDECRAVSGRWTSVYDDKTFTDASDLDIDHMVPLANAWRSGAREWDQERREGFANDLTRPQLLAVSATTNRTKGDQGPEDWQPPAKGYRCTYARAWTGVKSHYRLSVTSAEKTTLARMLESCS</sequence>
<keyword evidence="5" id="KW-1185">Reference proteome</keyword>
<dbReference type="AlphaFoldDB" id="A0A4Y3QUJ5"/>
<evidence type="ECO:0000313" key="5">
    <source>
        <dbReference type="Proteomes" id="UP000319210"/>
    </source>
</evidence>
<evidence type="ECO:0000256" key="2">
    <source>
        <dbReference type="SAM" id="SignalP"/>
    </source>
</evidence>
<proteinExistence type="predicted"/>
<evidence type="ECO:0000313" key="4">
    <source>
        <dbReference type="EMBL" id="GEB49074.1"/>
    </source>
</evidence>
<dbReference type="PROSITE" id="PS51257">
    <property type="entry name" value="PROKAR_LIPOPROTEIN"/>
    <property type="match status" value="1"/>
</dbReference>
<accession>A0A4Y3QUJ5</accession>
<evidence type="ECO:0000259" key="3">
    <source>
        <dbReference type="Pfam" id="PF07510"/>
    </source>
</evidence>
<comment type="caution">
    <text evidence="4">The sequence shown here is derived from an EMBL/GenBank/DDBJ whole genome shotgun (WGS) entry which is preliminary data.</text>
</comment>
<dbReference type="InterPro" id="IPR011089">
    <property type="entry name" value="GmrSD_C"/>
</dbReference>
<feature type="chain" id="PRO_5021199930" description="GmrSD restriction endonucleases C-terminal domain-containing protein" evidence="2">
    <location>
        <begin position="21"/>
        <end position="232"/>
    </location>
</feature>
<keyword evidence="2" id="KW-0732">Signal</keyword>
<dbReference type="EMBL" id="BJMM01000006">
    <property type="protein sequence ID" value="GEB49074.1"/>
    <property type="molecule type" value="Genomic_DNA"/>
</dbReference>